<protein>
    <recommendedName>
        <fullName evidence="7">B box-type domain-containing protein</fullName>
    </recommendedName>
</protein>
<dbReference type="AlphaFoldDB" id="A0AAV2SZF4"/>
<evidence type="ECO:0000256" key="6">
    <source>
        <dbReference type="SAM" id="MobiDB-lite"/>
    </source>
</evidence>
<dbReference type="Gene3D" id="4.10.830.40">
    <property type="match status" value="1"/>
</dbReference>
<dbReference type="Gene3D" id="3.30.40.10">
    <property type="entry name" value="Zinc/RING finger domain, C3HC4 (zinc finger)"/>
    <property type="match status" value="1"/>
</dbReference>
<dbReference type="SUPFAM" id="SSF57903">
    <property type="entry name" value="FYVE/PHD zinc finger"/>
    <property type="match status" value="1"/>
</dbReference>
<dbReference type="Proteomes" id="UP001497525">
    <property type="component" value="Unassembled WGS sequence"/>
</dbReference>
<dbReference type="InterPro" id="IPR000315">
    <property type="entry name" value="Znf_B-box"/>
</dbReference>
<comment type="caution">
    <text evidence="8">The sequence shown here is derived from an EMBL/GenBank/DDBJ whole genome shotgun (WGS) entry which is preliminary data.</text>
</comment>
<dbReference type="Pfam" id="PF00643">
    <property type="entry name" value="zf-B_box"/>
    <property type="match status" value="1"/>
</dbReference>
<dbReference type="InterPro" id="IPR013083">
    <property type="entry name" value="Znf_RING/FYVE/PHD"/>
</dbReference>
<feature type="domain" description="B box-type" evidence="7">
    <location>
        <begin position="140"/>
        <end position="184"/>
    </location>
</feature>
<organism evidence="8 9">
    <name type="scientific">Calicophoron daubneyi</name>
    <name type="common">Rumen fluke</name>
    <name type="synonym">Paramphistomum daubneyi</name>
    <dbReference type="NCBI Taxonomy" id="300641"/>
    <lineage>
        <taxon>Eukaryota</taxon>
        <taxon>Metazoa</taxon>
        <taxon>Spiralia</taxon>
        <taxon>Lophotrochozoa</taxon>
        <taxon>Platyhelminthes</taxon>
        <taxon>Trematoda</taxon>
        <taxon>Digenea</taxon>
        <taxon>Plagiorchiida</taxon>
        <taxon>Pronocephalata</taxon>
        <taxon>Paramphistomoidea</taxon>
        <taxon>Paramphistomidae</taxon>
        <taxon>Calicophoron</taxon>
    </lineage>
</organism>
<reference evidence="8" key="1">
    <citation type="submission" date="2024-06" db="EMBL/GenBank/DDBJ databases">
        <authorList>
            <person name="Liu X."/>
            <person name="Lenzi L."/>
            <person name="Haldenby T S."/>
            <person name="Uol C."/>
        </authorList>
    </citation>
    <scope>NUCLEOTIDE SEQUENCE</scope>
</reference>
<dbReference type="SUPFAM" id="SSF57845">
    <property type="entry name" value="B-box zinc-binding domain"/>
    <property type="match status" value="1"/>
</dbReference>
<dbReference type="PROSITE" id="PS50119">
    <property type="entry name" value="ZF_BBOX"/>
    <property type="match status" value="1"/>
</dbReference>
<feature type="region of interest" description="Disordered" evidence="6">
    <location>
        <begin position="321"/>
        <end position="348"/>
    </location>
</feature>
<dbReference type="SMART" id="SM00336">
    <property type="entry name" value="BBOX"/>
    <property type="match status" value="2"/>
</dbReference>
<dbReference type="PANTHER" id="PTHR25462">
    <property type="entry name" value="BONUS, ISOFORM C-RELATED"/>
    <property type="match status" value="1"/>
</dbReference>
<keyword evidence="1" id="KW-0479">Metal-binding</keyword>
<keyword evidence="5" id="KW-0175">Coiled coil</keyword>
<keyword evidence="2 4" id="KW-0863">Zinc-finger</keyword>
<evidence type="ECO:0000256" key="3">
    <source>
        <dbReference type="ARBA" id="ARBA00022833"/>
    </source>
</evidence>
<evidence type="ECO:0000256" key="5">
    <source>
        <dbReference type="SAM" id="Coils"/>
    </source>
</evidence>
<dbReference type="Gene3D" id="3.30.160.60">
    <property type="entry name" value="Classic Zinc Finger"/>
    <property type="match status" value="1"/>
</dbReference>
<evidence type="ECO:0000256" key="1">
    <source>
        <dbReference type="ARBA" id="ARBA00022723"/>
    </source>
</evidence>
<sequence length="714" mass="78566">MSDGGLPLTADCLSDKDSEFHIQCIVCNSPDACDILSTCLHSVCKRCTSSLKSEELDGAYVCTCKEISSELINNPILSKFEGLLKSPNCTWCEDNGEHTKSIGNCKECDVWLCGECLKGHNRMPPLRNHTVNLLPKTASQDTLRCEAHPHEALECFCEACGILTCRDCQLSVHRDHGSHRWVGEKANLLQSPLEDAIARLEEQHQRLSDSCNLAIEATKCKETDSFLGSIEKTRSDIQARTDSLVQRIRSRADVLLQELQTQSEESVKQLEATEILMKQVQDQMKFCLAFATRLIKNKDTDPVSLVQLFSAVTRRLDTLQSRSERLSNDSPPAADAVESKHEHHPTDLGAWRKPTLGWRTTVNTRALFFATWDPEELSRHSGTIAWLPKQNISNILVDGHCESANLKVEANEGKDDCKSSVTLDEEYGDFLGSLAALDGPEKVSEKEDKDQFVPGVGCAVCFGTGLLAHCGKCRRAYHLDCHLPRLTNTSLIPGWVCGLCANQDAASVAHVEPLDENCLPHTDYLVGCRILLGLLVNAEAVHFTASVCPACSVPLLIPGRIVPPCPAGHLYHRLAELRLQLEEAASHPIVNGSSTEIEENIGTKNDEGHSVNGRARLTRLDDWLAEIDKFWSEAGNLDSPMPGTTKGCLQAARRLRASLASLIRIHRPQSQLALSAMCCDDSLEEPVDQKMSVVPDATCCEEDNVITMKSACEA</sequence>
<evidence type="ECO:0000313" key="9">
    <source>
        <dbReference type="Proteomes" id="UP001497525"/>
    </source>
</evidence>
<evidence type="ECO:0000313" key="8">
    <source>
        <dbReference type="EMBL" id="CAL5130583.1"/>
    </source>
</evidence>
<dbReference type="InterPro" id="IPR011011">
    <property type="entry name" value="Znf_FYVE_PHD"/>
</dbReference>
<accession>A0AAV2SZF4</accession>
<name>A0AAV2SZF4_CALDB</name>
<evidence type="ECO:0000256" key="2">
    <source>
        <dbReference type="ARBA" id="ARBA00022771"/>
    </source>
</evidence>
<gene>
    <name evidence="8" type="ORF">CDAUBV1_LOCUS2644</name>
</gene>
<dbReference type="InterPro" id="IPR047153">
    <property type="entry name" value="TRIM45/56/19-like"/>
</dbReference>
<proteinExistence type="predicted"/>
<dbReference type="SMART" id="SM00249">
    <property type="entry name" value="PHD"/>
    <property type="match status" value="1"/>
</dbReference>
<evidence type="ECO:0000259" key="7">
    <source>
        <dbReference type="PROSITE" id="PS50119"/>
    </source>
</evidence>
<feature type="coiled-coil region" evidence="5">
    <location>
        <begin position="245"/>
        <end position="276"/>
    </location>
</feature>
<keyword evidence="3" id="KW-0862">Zinc</keyword>
<dbReference type="EMBL" id="CAXLJL010000068">
    <property type="protein sequence ID" value="CAL5130583.1"/>
    <property type="molecule type" value="Genomic_DNA"/>
</dbReference>
<dbReference type="GO" id="GO:0008270">
    <property type="term" value="F:zinc ion binding"/>
    <property type="evidence" value="ECO:0007669"/>
    <property type="project" value="UniProtKB-KW"/>
</dbReference>
<dbReference type="PANTHER" id="PTHR25462:SF296">
    <property type="entry name" value="MEIOTIC P26, ISOFORM F"/>
    <property type="match status" value="1"/>
</dbReference>
<dbReference type="InterPro" id="IPR001965">
    <property type="entry name" value="Znf_PHD"/>
</dbReference>
<feature type="compositionally biased region" description="Basic and acidic residues" evidence="6">
    <location>
        <begin position="337"/>
        <end position="346"/>
    </location>
</feature>
<evidence type="ECO:0000256" key="4">
    <source>
        <dbReference type="PROSITE-ProRule" id="PRU00024"/>
    </source>
</evidence>